<reference evidence="1" key="1">
    <citation type="journal article" date="2023" name="PeerJ">
        <title>Selection and evaluation of lactic acid bacteria from chicken feces in Thailand as potential probiotics.</title>
        <authorList>
            <person name="Khurajog B."/>
            <person name="Disastra Y."/>
            <person name="Lawwyne L.D."/>
            <person name="Sirichokchatchawan W."/>
            <person name="Niyomtham W."/>
            <person name="Yindee J."/>
            <person name="Hampson D.J."/>
            <person name="Prapasarakul N."/>
        </authorList>
    </citation>
    <scope>NUCLEOTIDE SEQUENCE</scope>
    <source>
        <strain evidence="1">BF14</strain>
    </source>
</reference>
<dbReference type="EMBL" id="JAWJAX010000007">
    <property type="protein sequence ID" value="MDV2911481.1"/>
    <property type="molecule type" value="Genomic_DNA"/>
</dbReference>
<sequence length="84" mass="9596">MRQESTESRALIVVLAIEALIWLPEEVGAENTFRLCSRKAQNQGLDLVNRKKLSSGARFDITKDNPLKKELAFLNPEELLFFFS</sequence>
<evidence type="ECO:0000313" key="1">
    <source>
        <dbReference type="EMBL" id="MDV2911481.1"/>
    </source>
</evidence>
<organism evidence="1 2">
    <name type="scientific">Pediococcus acidilactici</name>
    <dbReference type="NCBI Taxonomy" id="1254"/>
    <lineage>
        <taxon>Bacteria</taxon>
        <taxon>Bacillati</taxon>
        <taxon>Bacillota</taxon>
        <taxon>Bacilli</taxon>
        <taxon>Lactobacillales</taxon>
        <taxon>Lactobacillaceae</taxon>
        <taxon>Pediococcus</taxon>
        <taxon>Pediococcus acidilactici group</taxon>
    </lineage>
</organism>
<evidence type="ECO:0000313" key="2">
    <source>
        <dbReference type="Proteomes" id="UP001280415"/>
    </source>
</evidence>
<proteinExistence type="predicted"/>
<name>A0AAW8YP31_PEDAC</name>
<comment type="caution">
    <text evidence="1">The sequence shown here is derived from an EMBL/GenBank/DDBJ whole genome shotgun (WGS) entry which is preliminary data.</text>
</comment>
<dbReference type="Proteomes" id="UP001280415">
    <property type="component" value="Unassembled WGS sequence"/>
</dbReference>
<dbReference type="RefSeq" id="WP_317052242.1">
    <property type="nucleotide sequence ID" value="NZ_JAWJAX010000007.1"/>
</dbReference>
<dbReference type="AlphaFoldDB" id="A0AAW8YP31"/>
<protein>
    <submittedName>
        <fullName evidence="1">Uncharacterized protein</fullName>
    </submittedName>
</protein>
<accession>A0AAW8YP31</accession>
<reference evidence="1" key="2">
    <citation type="submission" date="2023-10" db="EMBL/GenBank/DDBJ databases">
        <authorList>
            <person name="Khurajog B."/>
        </authorList>
    </citation>
    <scope>NUCLEOTIDE SEQUENCE</scope>
    <source>
        <strain evidence="1">BF14</strain>
    </source>
</reference>
<gene>
    <name evidence="1" type="ORF">R0H03_06365</name>
</gene>